<evidence type="ECO:0000313" key="1">
    <source>
        <dbReference type="EMBL" id="KAF2010732.1"/>
    </source>
</evidence>
<dbReference type="RefSeq" id="XP_033379071.1">
    <property type="nucleotide sequence ID" value="XM_033529099.1"/>
</dbReference>
<keyword evidence="2" id="KW-1185">Reference proteome</keyword>
<accession>A0A6A5XCK8</accession>
<dbReference type="Proteomes" id="UP000799778">
    <property type="component" value="Unassembled WGS sequence"/>
</dbReference>
<name>A0A6A5XCK8_9PLEO</name>
<dbReference type="GeneID" id="54286496"/>
<sequence>MVTSYFSLPTELRVAILEDVVHTPRATPPDATDYVRQTVDVKDSDPCGQVIYNPCIGPGALLLVSKRFSIDARFVLDQKRRVVLDLLPCRSVNFPTNDVAQERFRRSMIERAVDMLPPARLPESIYTFHPIMATWLVPPGPGMDHTNITGLDVHFRNPGDVVVTNVSHRTSILLIRIVHNIVGMSISEDPFNFYDALLVRGQRIPIIRVLFAAPPSDGLPVPPPHRFGSEDHMDITWKSLMLLFHSFRSVPNHPSLRGTCNVTSTIELCLNGYWVFRFHFSAEARFPEGNCMVPEANVEFLEEHGFGVNLVKTGYSGSSGREVHMLQVTFKGEGDMAFWHVSYCP</sequence>
<gene>
    <name evidence="1" type="ORF">BU24DRAFT_426943</name>
</gene>
<dbReference type="AlphaFoldDB" id="A0A6A5XCK8"/>
<evidence type="ECO:0000313" key="2">
    <source>
        <dbReference type="Proteomes" id="UP000799778"/>
    </source>
</evidence>
<proteinExistence type="predicted"/>
<reference evidence="1" key="1">
    <citation type="journal article" date="2020" name="Stud. Mycol.">
        <title>101 Dothideomycetes genomes: a test case for predicting lifestyles and emergence of pathogens.</title>
        <authorList>
            <person name="Haridas S."/>
            <person name="Albert R."/>
            <person name="Binder M."/>
            <person name="Bloem J."/>
            <person name="Labutti K."/>
            <person name="Salamov A."/>
            <person name="Andreopoulos B."/>
            <person name="Baker S."/>
            <person name="Barry K."/>
            <person name="Bills G."/>
            <person name="Bluhm B."/>
            <person name="Cannon C."/>
            <person name="Castanera R."/>
            <person name="Culley D."/>
            <person name="Daum C."/>
            <person name="Ezra D."/>
            <person name="Gonzalez J."/>
            <person name="Henrissat B."/>
            <person name="Kuo A."/>
            <person name="Liang C."/>
            <person name="Lipzen A."/>
            <person name="Lutzoni F."/>
            <person name="Magnuson J."/>
            <person name="Mondo S."/>
            <person name="Nolan M."/>
            <person name="Ohm R."/>
            <person name="Pangilinan J."/>
            <person name="Park H.-J."/>
            <person name="Ramirez L."/>
            <person name="Alfaro M."/>
            <person name="Sun H."/>
            <person name="Tritt A."/>
            <person name="Yoshinaga Y."/>
            <person name="Zwiers L.-H."/>
            <person name="Turgeon B."/>
            <person name="Goodwin S."/>
            <person name="Spatafora J."/>
            <person name="Crous P."/>
            <person name="Grigoriev I."/>
        </authorList>
    </citation>
    <scope>NUCLEOTIDE SEQUENCE</scope>
    <source>
        <strain evidence="1">CBS 175.79</strain>
    </source>
</reference>
<protein>
    <submittedName>
        <fullName evidence="1">Uncharacterized protein</fullName>
    </submittedName>
</protein>
<organism evidence="1 2">
    <name type="scientific">Aaosphaeria arxii CBS 175.79</name>
    <dbReference type="NCBI Taxonomy" id="1450172"/>
    <lineage>
        <taxon>Eukaryota</taxon>
        <taxon>Fungi</taxon>
        <taxon>Dikarya</taxon>
        <taxon>Ascomycota</taxon>
        <taxon>Pezizomycotina</taxon>
        <taxon>Dothideomycetes</taxon>
        <taxon>Pleosporomycetidae</taxon>
        <taxon>Pleosporales</taxon>
        <taxon>Pleosporales incertae sedis</taxon>
        <taxon>Aaosphaeria</taxon>
    </lineage>
</organism>
<dbReference type="EMBL" id="ML978075">
    <property type="protein sequence ID" value="KAF2010732.1"/>
    <property type="molecule type" value="Genomic_DNA"/>
</dbReference>